<reference evidence="1 2" key="1">
    <citation type="journal article" date="2014" name="Int. J. Syst. Evol. Microbiol.">
        <title>Oceanisphaera profunda sp. nov., a marine bacterium isolated from deep-sea sediment, and emended description of the genus Oceanisphaera.</title>
        <authorList>
            <person name="Xu Z."/>
            <person name="Zhang X.Y."/>
            <person name="Su H.N."/>
            <person name="Yu Z.C."/>
            <person name="Liu C."/>
            <person name="Li H."/>
            <person name="Chen X.L."/>
            <person name="Song X.Y."/>
            <person name="Xie B.B."/>
            <person name="Qin Q.L."/>
            <person name="Zhou B.C."/>
            <person name="Shi M."/>
            <person name="Huang Y."/>
            <person name="Zhang Y.Z."/>
        </authorList>
    </citation>
    <scope>NUCLEOTIDE SEQUENCE [LARGE SCALE GENOMIC DNA]</scope>
    <source>
        <strain evidence="1 2">SM1222</strain>
    </source>
</reference>
<evidence type="ECO:0008006" key="3">
    <source>
        <dbReference type="Google" id="ProtNLM"/>
    </source>
</evidence>
<gene>
    <name evidence="1" type="ORF">CBP31_05365</name>
</gene>
<organism evidence="1 2">
    <name type="scientific">Oceanisphaera profunda</name>
    <dbReference type="NCBI Taxonomy" id="1416627"/>
    <lineage>
        <taxon>Bacteria</taxon>
        <taxon>Pseudomonadati</taxon>
        <taxon>Pseudomonadota</taxon>
        <taxon>Gammaproteobacteria</taxon>
        <taxon>Aeromonadales</taxon>
        <taxon>Aeromonadaceae</taxon>
        <taxon>Oceanisphaera</taxon>
    </lineage>
</organism>
<sequence length="286" mass="31483">MSLISDPRITDTSAAASLTGTLIKMPAQLDDGVHYQLALGEHRVSLNAHLGKLITLTHTGQIFCNACNRKTNKSYAQGHCFPCMRKLASCDMCIMKPETCHYFAGTCREPEWGEQHCMVGHIVYLANTSGLKVGITRQTQVPTRWIDQGATQALPMLWVATRQISGLVEVALAELVADKTNWRTMLRGGEADLDLTAEAARLLPAIQYKIDELQLKYGADAIKVLNESVISLSFPVLEYPSKIASHNFDKNPVVSGILQGIKGQYLLLDTGVINLRKFTGYEVSFS</sequence>
<proteinExistence type="predicted"/>
<name>A0A1Y0D4U5_9GAMM</name>
<dbReference type="Pfam" id="PF10977">
    <property type="entry name" value="DUF2797"/>
    <property type="match status" value="1"/>
</dbReference>
<dbReference type="Proteomes" id="UP000243937">
    <property type="component" value="Chromosome"/>
</dbReference>
<dbReference type="EMBL" id="CP021377">
    <property type="protein sequence ID" value="ART82125.1"/>
    <property type="molecule type" value="Genomic_DNA"/>
</dbReference>
<evidence type="ECO:0000313" key="1">
    <source>
        <dbReference type="EMBL" id="ART82125.1"/>
    </source>
</evidence>
<dbReference type="OrthoDB" id="9775734at2"/>
<dbReference type="KEGG" id="opf:CBP31_05365"/>
<protein>
    <recommendedName>
        <fullName evidence="3">DUF2797 domain-containing protein</fullName>
    </recommendedName>
</protein>
<accession>A0A1Y0D4U5</accession>
<evidence type="ECO:0000313" key="2">
    <source>
        <dbReference type="Proteomes" id="UP000243937"/>
    </source>
</evidence>
<dbReference type="RefSeq" id="WP_087035219.1">
    <property type="nucleotide sequence ID" value="NZ_CP021377.1"/>
</dbReference>
<keyword evidence="2" id="KW-1185">Reference proteome</keyword>
<dbReference type="InterPro" id="IPR021246">
    <property type="entry name" value="DUF2797"/>
</dbReference>
<dbReference type="AlphaFoldDB" id="A0A1Y0D4U5"/>